<feature type="region of interest" description="Disordered" evidence="1">
    <location>
        <begin position="1"/>
        <end position="37"/>
    </location>
</feature>
<dbReference type="EMBL" id="OR769219">
    <property type="protein sequence ID" value="WQJ51358.1"/>
    <property type="molecule type" value="Genomic_DNA"/>
</dbReference>
<dbReference type="Proteomes" id="UP001348805">
    <property type="component" value="Segment"/>
</dbReference>
<sequence length="562" mass="62702">MEESNLINNDNTYNTDMSTSQSTIGGNATTNNKFNKDNLQEVTGGGIVTQSTTIVYGTETSQTTGTLTPILLILGEGTTIPDVEEEPVLLEEDEDITYNAVINSEYKDRVPTIKLDGSEVSYCDANYVIAVTETDETIPVIYDSQNLSKTFTNNGDNWCRVTFKKPLEVKDQLKLPLNSDNFLDNSKIIVPVISCEENNTGQERNTTITFNIKNFAISHNIQMNVIQSAAVPGKELTPCLVSLTDYGSAPIFILNSQPLYIKANTNSLSLHGVKESFLYNNIENTNSENFIYFAMKDANNSIIDNLDIIKDDKNNDVLDVSKYNITTDDNNYKIILSKSHNVYGKLGTASLLNCTFTKIEETSTGTKNIKLYFNDSYLRDITVLTDKIKPTTIITIYVCKLDALSISNDTRYALFNTSSSSKIPVNPYETYIQYQEGYQTFVSDYVLMYTEYKNVSEGTDIGTLLSTGKLTHLSGHNDLVTQVKYKNLKLANISNTMQIHHFEKSGAETGVLTSMSATIDMNLYVYAKINSDYYQYMSGNIVNFSNTESSNHLGVYKLQIAT</sequence>
<organism evidence="2 3">
    <name type="scientific">phage Lak_Megaphage_RVC_AP3_GC26</name>
    <dbReference type="NCBI Taxonomy" id="3109225"/>
    <lineage>
        <taxon>Viruses</taxon>
        <taxon>Duplodnaviria</taxon>
        <taxon>Heunggongvirae</taxon>
        <taxon>Uroviricota</taxon>
        <taxon>Caudoviricetes</taxon>
        <taxon>Caudoviricetes code 15 clade</taxon>
    </lineage>
</organism>
<keyword evidence="3" id="KW-1185">Reference proteome</keyword>
<protein>
    <submittedName>
        <fullName evidence="2">Uncharacterized protein</fullName>
    </submittedName>
</protein>
<evidence type="ECO:0000313" key="3">
    <source>
        <dbReference type="Proteomes" id="UP001348805"/>
    </source>
</evidence>
<name>A0ABZ0Z1R0_9CAUD</name>
<evidence type="ECO:0000313" key="2">
    <source>
        <dbReference type="EMBL" id="WQJ51358.1"/>
    </source>
</evidence>
<reference evidence="2 3" key="1">
    <citation type="submission" date="2023-11" db="EMBL/GenBank/DDBJ databases">
        <authorList>
            <person name="Cook R."/>
            <person name="Crisci M."/>
            <person name="Pye H."/>
            <person name="Adriaenssens E."/>
            <person name="Santini J."/>
        </authorList>
    </citation>
    <scope>NUCLEOTIDE SEQUENCE [LARGE SCALE GENOMIC DNA]</scope>
    <source>
        <strain evidence="2">Lak_Megaphage_RVC_AP3_GC26</strain>
    </source>
</reference>
<proteinExistence type="predicted"/>
<feature type="compositionally biased region" description="Polar residues" evidence="1">
    <location>
        <begin position="1"/>
        <end position="33"/>
    </location>
</feature>
<evidence type="ECO:0000256" key="1">
    <source>
        <dbReference type="SAM" id="MobiDB-lite"/>
    </source>
</evidence>
<accession>A0ABZ0Z1R0</accession>